<dbReference type="AlphaFoldDB" id="A0A7J3G5J0"/>
<dbReference type="PROSITE" id="PS50076">
    <property type="entry name" value="DNAJ_2"/>
    <property type="match status" value="1"/>
</dbReference>
<accession>A0A7J3G5J0</accession>
<dbReference type="EMBL" id="DTCM01000039">
    <property type="protein sequence ID" value="HGL40680.1"/>
    <property type="molecule type" value="Genomic_DNA"/>
</dbReference>
<comment type="caution">
    <text evidence="4">The sequence shown here is derived from an EMBL/GenBank/DDBJ whole genome shotgun (WGS) entry which is preliminary data.</text>
</comment>
<keyword evidence="2" id="KW-0472">Membrane</keyword>
<dbReference type="PANTHER" id="PTHR43096">
    <property type="entry name" value="DNAJ HOMOLOG 1, MITOCHONDRIAL-RELATED"/>
    <property type="match status" value="1"/>
</dbReference>
<evidence type="ECO:0000313" key="4">
    <source>
        <dbReference type="EMBL" id="HGL40680.1"/>
    </source>
</evidence>
<dbReference type="Gene3D" id="1.10.287.110">
    <property type="entry name" value="DnaJ domain"/>
    <property type="match status" value="1"/>
</dbReference>
<keyword evidence="2" id="KW-0812">Transmembrane</keyword>
<reference evidence="4" key="1">
    <citation type="journal article" date="2020" name="mSystems">
        <title>Genome- and Community-Level Interaction Insights into Carbon Utilization and Element Cycling Functions of Hydrothermarchaeota in Hydrothermal Sediment.</title>
        <authorList>
            <person name="Zhou Z."/>
            <person name="Liu Y."/>
            <person name="Xu W."/>
            <person name="Pan J."/>
            <person name="Luo Z.H."/>
            <person name="Li M."/>
        </authorList>
    </citation>
    <scope>NUCLEOTIDE SEQUENCE [LARGE SCALE GENOMIC DNA]</scope>
    <source>
        <strain evidence="4">SpSt-669</strain>
    </source>
</reference>
<evidence type="ECO:0000259" key="3">
    <source>
        <dbReference type="PROSITE" id="PS50076"/>
    </source>
</evidence>
<feature type="transmembrane region" description="Helical" evidence="2">
    <location>
        <begin position="243"/>
        <end position="261"/>
    </location>
</feature>
<dbReference type="InterPro" id="IPR036869">
    <property type="entry name" value="J_dom_sf"/>
</dbReference>
<name>A0A7J3G5J0_CALS0</name>
<keyword evidence="2" id="KW-1133">Transmembrane helix</keyword>
<dbReference type="PRINTS" id="PR00625">
    <property type="entry name" value="JDOMAIN"/>
</dbReference>
<dbReference type="InterPro" id="IPR001623">
    <property type="entry name" value="DnaJ_domain"/>
</dbReference>
<dbReference type="Pfam" id="PF00226">
    <property type="entry name" value="DnaJ"/>
    <property type="match status" value="1"/>
</dbReference>
<dbReference type="GO" id="GO:0042026">
    <property type="term" value="P:protein refolding"/>
    <property type="evidence" value="ECO:0007669"/>
    <property type="project" value="TreeGrafter"/>
</dbReference>
<dbReference type="SUPFAM" id="SSF46565">
    <property type="entry name" value="Chaperone J-domain"/>
    <property type="match status" value="1"/>
</dbReference>
<feature type="transmembrane region" description="Helical" evidence="2">
    <location>
        <begin position="305"/>
        <end position="325"/>
    </location>
</feature>
<protein>
    <submittedName>
        <fullName evidence="4">DUF1294 domain-containing protein</fullName>
    </submittedName>
</protein>
<dbReference type="InterPro" id="IPR010718">
    <property type="entry name" value="DUF1294"/>
</dbReference>
<dbReference type="Pfam" id="PF06961">
    <property type="entry name" value="DUF1294"/>
    <property type="match status" value="1"/>
</dbReference>
<keyword evidence="1" id="KW-0143">Chaperone</keyword>
<feature type="transmembrane region" description="Helical" evidence="2">
    <location>
        <begin position="181"/>
        <end position="203"/>
    </location>
</feature>
<feature type="domain" description="J" evidence="3">
    <location>
        <begin position="9"/>
        <end position="73"/>
    </location>
</feature>
<dbReference type="SMART" id="SM00271">
    <property type="entry name" value="DnaJ"/>
    <property type="match status" value="1"/>
</dbReference>
<feature type="transmembrane region" description="Helical" evidence="2">
    <location>
        <begin position="147"/>
        <end position="169"/>
    </location>
</feature>
<proteinExistence type="predicted"/>
<sequence length="331" mass="37127">MSGRQRIHDYYSILGVGRNASQEEIKRAYRSLVKKYHPDISSHPHAEEIMKVVNEAYRVLGDPIKRKLYDQRLQTIEAQSIRMASATPPTPDRQTADTEVFWRQQEHVRYEGMDVANMFGYVPTTYTVFVILFVLAGLITAPTSGPVWWEGFIGTYIAPIISAIALLMLASSYIGPAGVGYAFYITSPIIFLYILVGAAMTALQMRLAGLNPSLEQVLMATVMAPFRFIHDVLVTSLSNNIEVIIIALSTLNIVAFLAMAWDKRQAQARQWRVRESVLKRFALLGAGLGIMLGAVAFRHKIHKRSFMVHIILSLIINLYFTYMILRGGGLG</sequence>
<dbReference type="GO" id="GO:0051082">
    <property type="term" value="F:unfolded protein binding"/>
    <property type="evidence" value="ECO:0007669"/>
    <property type="project" value="TreeGrafter"/>
</dbReference>
<gene>
    <name evidence="4" type="ORF">ENU43_03320</name>
</gene>
<feature type="transmembrane region" description="Helical" evidence="2">
    <location>
        <begin position="281"/>
        <end position="299"/>
    </location>
</feature>
<dbReference type="PANTHER" id="PTHR43096:SF52">
    <property type="entry name" value="DNAJ HOMOLOG 1, MITOCHONDRIAL-RELATED"/>
    <property type="match status" value="1"/>
</dbReference>
<evidence type="ECO:0000256" key="1">
    <source>
        <dbReference type="ARBA" id="ARBA00023186"/>
    </source>
</evidence>
<dbReference type="CDD" id="cd06257">
    <property type="entry name" value="DnaJ"/>
    <property type="match status" value="1"/>
</dbReference>
<feature type="transmembrane region" description="Helical" evidence="2">
    <location>
        <begin position="119"/>
        <end position="141"/>
    </location>
</feature>
<dbReference type="GO" id="GO:0005737">
    <property type="term" value="C:cytoplasm"/>
    <property type="evidence" value="ECO:0007669"/>
    <property type="project" value="TreeGrafter"/>
</dbReference>
<organism evidence="4">
    <name type="scientific">Caldiarchaeum subterraneum</name>
    <dbReference type="NCBI Taxonomy" id="311458"/>
    <lineage>
        <taxon>Archaea</taxon>
        <taxon>Nitrososphaerota</taxon>
        <taxon>Candidatus Caldarchaeales</taxon>
        <taxon>Candidatus Caldarchaeaceae</taxon>
        <taxon>Candidatus Caldarchaeum</taxon>
    </lineage>
</organism>
<evidence type="ECO:0000256" key="2">
    <source>
        <dbReference type="SAM" id="Phobius"/>
    </source>
</evidence>